<evidence type="ECO:0000259" key="2">
    <source>
        <dbReference type="Pfam" id="PF04892"/>
    </source>
</evidence>
<protein>
    <recommendedName>
        <fullName evidence="2">VanZ-like domain-containing protein</fullName>
    </recommendedName>
</protein>
<accession>A0A0F9AIG5</accession>
<dbReference type="InterPro" id="IPR006976">
    <property type="entry name" value="VanZ-like"/>
</dbReference>
<evidence type="ECO:0000313" key="3">
    <source>
        <dbReference type="EMBL" id="KKK98095.1"/>
    </source>
</evidence>
<dbReference type="PANTHER" id="PTHR28008">
    <property type="entry name" value="DOMAIN PROTEIN, PUTATIVE (AFU_ORTHOLOGUE AFUA_3G10980)-RELATED"/>
    <property type="match status" value="1"/>
</dbReference>
<feature type="transmembrane region" description="Helical" evidence="1">
    <location>
        <begin position="38"/>
        <end position="56"/>
    </location>
</feature>
<dbReference type="Pfam" id="PF04892">
    <property type="entry name" value="VanZ"/>
    <property type="match status" value="1"/>
</dbReference>
<sequence length="120" mass="13594">MGNNVDKKEWIAICINCPNCFTITGYVPVPDIPHMDKFLHFVVYGILGILFFRAYSTLRIKNNVNLTIIISILSSGLYGISDELHQYFVPYREAELMDALANLLGSIGGVTVYFLSRRRC</sequence>
<feature type="domain" description="VanZ-like" evidence="2">
    <location>
        <begin position="29"/>
        <end position="115"/>
    </location>
</feature>
<reference evidence="3" key="1">
    <citation type="journal article" date="2015" name="Nature">
        <title>Complex archaea that bridge the gap between prokaryotes and eukaryotes.</title>
        <authorList>
            <person name="Spang A."/>
            <person name="Saw J.H."/>
            <person name="Jorgensen S.L."/>
            <person name="Zaremba-Niedzwiedzka K."/>
            <person name="Martijn J."/>
            <person name="Lind A.E."/>
            <person name="van Eijk R."/>
            <person name="Schleper C."/>
            <person name="Guy L."/>
            <person name="Ettema T.J."/>
        </authorList>
    </citation>
    <scope>NUCLEOTIDE SEQUENCE</scope>
</reference>
<dbReference type="PANTHER" id="PTHR28008:SF1">
    <property type="entry name" value="DOMAIN PROTEIN, PUTATIVE (AFU_ORTHOLOGUE AFUA_3G10980)-RELATED"/>
    <property type="match status" value="1"/>
</dbReference>
<proteinExistence type="predicted"/>
<organism evidence="3">
    <name type="scientific">marine sediment metagenome</name>
    <dbReference type="NCBI Taxonomy" id="412755"/>
    <lineage>
        <taxon>unclassified sequences</taxon>
        <taxon>metagenomes</taxon>
        <taxon>ecological metagenomes</taxon>
    </lineage>
</organism>
<dbReference type="AlphaFoldDB" id="A0A0F9AIG5"/>
<evidence type="ECO:0000256" key="1">
    <source>
        <dbReference type="SAM" id="Phobius"/>
    </source>
</evidence>
<keyword evidence="1" id="KW-0812">Transmembrane</keyword>
<keyword evidence="1" id="KW-0472">Membrane</keyword>
<feature type="transmembrane region" description="Helical" evidence="1">
    <location>
        <begin position="100"/>
        <end position="116"/>
    </location>
</feature>
<comment type="caution">
    <text evidence="3">The sequence shown here is derived from an EMBL/GenBank/DDBJ whole genome shotgun (WGS) entry which is preliminary data.</text>
</comment>
<feature type="transmembrane region" description="Helical" evidence="1">
    <location>
        <begin position="63"/>
        <end position="80"/>
    </location>
</feature>
<name>A0A0F9AIG5_9ZZZZ</name>
<dbReference type="NCBIfam" id="NF037970">
    <property type="entry name" value="vanZ_1"/>
    <property type="match status" value="1"/>
</dbReference>
<gene>
    <name evidence="3" type="ORF">LCGC14_2646190</name>
</gene>
<dbReference type="EMBL" id="LAZR01045766">
    <property type="protein sequence ID" value="KKK98095.1"/>
    <property type="molecule type" value="Genomic_DNA"/>
</dbReference>
<keyword evidence="1" id="KW-1133">Transmembrane helix</keyword>